<evidence type="ECO:0000259" key="2">
    <source>
        <dbReference type="Pfam" id="PF13968"/>
    </source>
</evidence>
<feature type="domain" description="DUF4220" evidence="2">
    <location>
        <begin position="21"/>
        <end position="229"/>
    </location>
</feature>
<evidence type="ECO:0000256" key="1">
    <source>
        <dbReference type="SAM" id="Phobius"/>
    </source>
</evidence>
<name>A0A1R3G3D2_9ROSI</name>
<dbReference type="EMBL" id="AWUE01023834">
    <property type="protein sequence ID" value="OMO52584.1"/>
    <property type="molecule type" value="Genomic_DNA"/>
</dbReference>
<keyword evidence="1" id="KW-1133">Transmembrane helix</keyword>
<dbReference type="OrthoDB" id="1689146at2759"/>
<reference evidence="4" key="1">
    <citation type="submission" date="2013-09" db="EMBL/GenBank/DDBJ databases">
        <title>Corchorus olitorius genome sequencing.</title>
        <authorList>
            <person name="Alam M."/>
            <person name="Haque M.S."/>
            <person name="Islam M.S."/>
            <person name="Emdad E.M."/>
            <person name="Islam M.M."/>
            <person name="Ahmed B."/>
            <person name="Halim A."/>
            <person name="Hossen Q.M.M."/>
            <person name="Hossain M.Z."/>
            <person name="Ahmed R."/>
            <person name="Khan M.M."/>
            <person name="Islam R."/>
            <person name="Rashid M.M."/>
            <person name="Khan S.A."/>
            <person name="Rahman M.S."/>
            <person name="Alam M."/>
            <person name="Yahiya A.S."/>
            <person name="Khan M.S."/>
            <person name="Azam M.S."/>
            <person name="Haque T."/>
            <person name="Lashkar M.Z.H."/>
            <person name="Akhand A.I."/>
            <person name="Morshed G."/>
            <person name="Roy S."/>
            <person name="Uddin K.S."/>
            <person name="Rabeya T."/>
            <person name="Hossain A.S."/>
            <person name="Chowdhury A."/>
            <person name="Snigdha A.R."/>
            <person name="Mortoza M.S."/>
            <person name="Matin S.A."/>
            <person name="Hoque S.M.E."/>
            <person name="Islam M.K."/>
            <person name="Roy D.K."/>
            <person name="Haider R."/>
            <person name="Moosa M.M."/>
            <person name="Elias S.M."/>
            <person name="Hasan A.M."/>
            <person name="Jahan S."/>
            <person name="Shafiuddin M."/>
            <person name="Mahmood N."/>
            <person name="Shommy N.S."/>
        </authorList>
    </citation>
    <scope>NUCLEOTIDE SEQUENCE [LARGE SCALE GENOMIC DNA]</scope>
    <source>
        <strain evidence="4">cv. O-4</strain>
    </source>
</reference>
<evidence type="ECO:0000313" key="3">
    <source>
        <dbReference type="EMBL" id="OMO52584.1"/>
    </source>
</evidence>
<keyword evidence="4" id="KW-1185">Reference proteome</keyword>
<dbReference type="InterPro" id="IPR025315">
    <property type="entry name" value="DUF4220"/>
</dbReference>
<dbReference type="Proteomes" id="UP000187203">
    <property type="component" value="Unassembled WGS sequence"/>
</dbReference>
<keyword evidence="1" id="KW-0472">Membrane</keyword>
<accession>A0A1R3G3D2</accession>
<dbReference type="PANTHER" id="PTHR31325">
    <property type="entry name" value="OS01G0798800 PROTEIN-RELATED"/>
    <property type="match status" value="1"/>
</dbReference>
<keyword evidence="1" id="KW-0812">Transmembrane</keyword>
<organism evidence="3 4">
    <name type="scientific">Corchorus olitorius</name>
    <dbReference type="NCBI Taxonomy" id="93759"/>
    <lineage>
        <taxon>Eukaryota</taxon>
        <taxon>Viridiplantae</taxon>
        <taxon>Streptophyta</taxon>
        <taxon>Embryophyta</taxon>
        <taxon>Tracheophyta</taxon>
        <taxon>Spermatophyta</taxon>
        <taxon>Magnoliopsida</taxon>
        <taxon>eudicotyledons</taxon>
        <taxon>Gunneridae</taxon>
        <taxon>Pentapetalae</taxon>
        <taxon>rosids</taxon>
        <taxon>malvids</taxon>
        <taxon>Malvales</taxon>
        <taxon>Malvaceae</taxon>
        <taxon>Grewioideae</taxon>
        <taxon>Apeibeae</taxon>
        <taxon>Corchorus</taxon>
    </lineage>
</organism>
<feature type="transmembrane region" description="Helical" evidence="1">
    <location>
        <begin position="129"/>
        <end position="150"/>
    </location>
</feature>
<comment type="caution">
    <text evidence="3">The sequence shown here is derived from an EMBL/GenBank/DDBJ whole genome shotgun (WGS) entry which is preliminary data.</text>
</comment>
<proteinExistence type="predicted"/>
<sequence length="288" mass="33235">MIMISEPDKEARATDMPVKKGLLNDLEVVHYASKYFQIFKGLVVDNIFSFHERNESREFFRERKAEDALRVIEVELNFIYEVLYTKVQVVHSGWGYAFRGIAFGSILASLGVFYFQVDKNSLNPFDVGITYTLLLGAVVLDVIALFMLIFSDWSYATVKDPDSSQTIAAKISKRFLKYKSPWWRPHKCEIRDPNNPNQVVQTVEHNVLATPILFRRWSGSLSSYNLISYCLKIKPSTMHKFWRWPRVIAEEVHIYGCFQFVAGLLKIALKAMILKQPSGYPRPEANGF</sequence>
<protein>
    <recommendedName>
        <fullName evidence="2">DUF4220 domain-containing protein</fullName>
    </recommendedName>
</protein>
<dbReference type="AlphaFoldDB" id="A0A1R3G3D2"/>
<feature type="transmembrane region" description="Helical" evidence="1">
    <location>
        <begin position="96"/>
        <end position="117"/>
    </location>
</feature>
<dbReference type="STRING" id="93759.A0A1R3G3D2"/>
<evidence type="ECO:0000313" key="4">
    <source>
        <dbReference type="Proteomes" id="UP000187203"/>
    </source>
</evidence>
<dbReference type="Pfam" id="PF13968">
    <property type="entry name" value="DUF4220"/>
    <property type="match status" value="1"/>
</dbReference>
<gene>
    <name evidence="3" type="ORF">COLO4_37092</name>
</gene>